<sequence length="74" mass="8256">MGSTTRVSPVGLGSNGILGSRFLVAGGIVFEARGLVFEALEARLSFRFRSWGTIQNNLSYFRYLQVKDTMSKHR</sequence>
<name>A0A8S9H946_BRACR</name>
<gene>
    <name evidence="1" type="ORF">F2Q68_00035635</name>
</gene>
<dbReference type="Proteomes" id="UP000712281">
    <property type="component" value="Unassembled WGS sequence"/>
</dbReference>
<dbReference type="EMBL" id="QGKW02001988">
    <property type="protein sequence ID" value="KAF2553117.1"/>
    <property type="molecule type" value="Genomic_DNA"/>
</dbReference>
<dbReference type="AlphaFoldDB" id="A0A8S9H946"/>
<accession>A0A8S9H946</accession>
<evidence type="ECO:0000313" key="1">
    <source>
        <dbReference type="EMBL" id="KAF2553117.1"/>
    </source>
</evidence>
<evidence type="ECO:0000313" key="2">
    <source>
        <dbReference type="Proteomes" id="UP000712281"/>
    </source>
</evidence>
<reference evidence="1" key="1">
    <citation type="submission" date="2019-12" db="EMBL/GenBank/DDBJ databases">
        <title>Genome sequencing and annotation of Brassica cretica.</title>
        <authorList>
            <person name="Studholme D.J."/>
            <person name="Sarris P.F."/>
        </authorList>
    </citation>
    <scope>NUCLEOTIDE SEQUENCE</scope>
    <source>
        <strain evidence="1">PFS-001/15</strain>
        <tissue evidence="1">Leaf</tissue>
    </source>
</reference>
<comment type="caution">
    <text evidence="1">The sequence shown here is derived from an EMBL/GenBank/DDBJ whole genome shotgun (WGS) entry which is preliminary data.</text>
</comment>
<proteinExistence type="predicted"/>
<protein>
    <submittedName>
        <fullName evidence="1">Uncharacterized protein</fullName>
    </submittedName>
</protein>
<organism evidence="1 2">
    <name type="scientific">Brassica cretica</name>
    <name type="common">Mustard</name>
    <dbReference type="NCBI Taxonomy" id="69181"/>
    <lineage>
        <taxon>Eukaryota</taxon>
        <taxon>Viridiplantae</taxon>
        <taxon>Streptophyta</taxon>
        <taxon>Embryophyta</taxon>
        <taxon>Tracheophyta</taxon>
        <taxon>Spermatophyta</taxon>
        <taxon>Magnoliopsida</taxon>
        <taxon>eudicotyledons</taxon>
        <taxon>Gunneridae</taxon>
        <taxon>Pentapetalae</taxon>
        <taxon>rosids</taxon>
        <taxon>malvids</taxon>
        <taxon>Brassicales</taxon>
        <taxon>Brassicaceae</taxon>
        <taxon>Brassiceae</taxon>
        <taxon>Brassica</taxon>
    </lineage>
</organism>